<keyword evidence="4" id="KW-0503">Monooxygenase</keyword>
<reference evidence="6 7" key="1">
    <citation type="submission" date="2018-12" db="EMBL/GenBank/DDBJ databases">
        <title>Draft genome sequence of Embleya hyalina NBRC 13850T.</title>
        <authorList>
            <person name="Komaki H."/>
            <person name="Hosoyama A."/>
            <person name="Kimura A."/>
            <person name="Ichikawa N."/>
            <person name="Tamura T."/>
        </authorList>
    </citation>
    <scope>NUCLEOTIDE SEQUENCE [LARGE SCALE GENOMIC DNA]</scope>
    <source>
        <strain evidence="6 7">NBRC 13850</strain>
    </source>
</reference>
<dbReference type="NCBIfam" id="TIGR03619">
    <property type="entry name" value="F420_Rv2161c"/>
    <property type="match status" value="1"/>
</dbReference>
<accession>A0A401YQX1</accession>
<organism evidence="6 7">
    <name type="scientific">Embleya hyalina</name>
    <dbReference type="NCBI Taxonomy" id="516124"/>
    <lineage>
        <taxon>Bacteria</taxon>
        <taxon>Bacillati</taxon>
        <taxon>Actinomycetota</taxon>
        <taxon>Actinomycetes</taxon>
        <taxon>Kitasatosporales</taxon>
        <taxon>Streptomycetaceae</taxon>
        <taxon>Embleya</taxon>
    </lineage>
</organism>
<dbReference type="EMBL" id="BIFH01000022">
    <property type="protein sequence ID" value="GCD96991.1"/>
    <property type="molecule type" value="Genomic_DNA"/>
</dbReference>
<gene>
    <name evidence="6" type="ORF">EHYA_04678</name>
</gene>
<dbReference type="InterPro" id="IPR011251">
    <property type="entry name" value="Luciferase-like_dom"/>
</dbReference>
<dbReference type="Proteomes" id="UP000286931">
    <property type="component" value="Unassembled WGS sequence"/>
</dbReference>
<dbReference type="InterPro" id="IPR019921">
    <property type="entry name" value="Lucif-like_OxRdtase_Rv2161c"/>
</dbReference>
<evidence type="ECO:0000313" key="6">
    <source>
        <dbReference type="EMBL" id="GCD96991.1"/>
    </source>
</evidence>
<dbReference type="OrthoDB" id="4074025at2"/>
<keyword evidence="7" id="KW-1185">Reference proteome</keyword>
<feature type="domain" description="Luciferase-like" evidence="5">
    <location>
        <begin position="19"/>
        <end position="248"/>
    </location>
</feature>
<keyword evidence="3" id="KW-0560">Oxidoreductase</keyword>
<dbReference type="PANTHER" id="PTHR42847:SF4">
    <property type="entry name" value="ALKANESULFONATE MONOOXYGENASE-RELATED"/>
    <property type="match status" value="1"/>
</dbReference>
<name>A0A401YQX1_9ACTN</name>
<dbReference type="Pfam" id="PF00296">
    <property type="entry name" value="Bac_luciferase"/>
    <property type="match status" value="1"/>
</dbReference>
<protein>
    <submittedName>
        <fullName evidence="6">LLM class F420-dependent oxidoreductase</fullName>
    </submittedName>
</protein>
<evidence type="ECO:0000256" key="4">
    <source>
        <dbReference type="ARBA" id="ARBA00023033"/>
    </source>
</evidence>
<evidence type="ECO:0000256" key="1">
    <source>
        <dbReference type="ARBA" id="ARBA00022630"/>
    </source>
</evidence>
<dbReference type="InterPro" id="IPR050172">
    <property type="entry name" value="SsuD_RutA_monooxygenase"/>
</dbReference>
<proteinExistence type="predicted"/>
<dbReference type="GO" id="GO:0046306">
    <property type="term" value="P:alkanesulfonate catabolic process"/>
    <property type="evidence" value="ECO:0007669"/>
    <property type="project" value="TreeGrafter"/>
</dbReference>
<dbReference type="InterPro" id="IPR036661">
    <property type="entry name" value="Luciferase-like_sf"/>
</dbReference>
<dbReference type="SUPFAM" id="SSF51679">
    <property type="entry name" value="Bacterial luciferase-like"/>
    <property type="match status" value="1"/>
</dbReference>
<dbReference type="Gene3D" id="3.20.20.30">
    <property type="entry name" value="Luciferase-like domain"/>
    <property type="match status" value="1"/>
</dbReference>
<comment type="caution">
    <text evidence="6">The sequence shown here is derived from an EMBL/GenBank/DDBJ whole genome shotgun (WGS) entry which is preliminary data.</text>
</comment>
<keyword evidence="1" id="KW-0285">Flavoprotein</keyword>
<dbReference type="GO" id="GO:0008726">
    <property type="term" value="F:alkanesulfonate monooxygenase activity"/>
    <property type="evidence" value="ECO:0007669"/>
    <property type="project" value="TreeGrafter"/>
</dbReference>
<evidence type="ECO:0000259" key="5">
    <source>
        <dbReference type="Pfam" id="PF00296"/>
    </source>
</evidence>
<sequence>MTRLGVAVANTGERAVRPGVVAMATTAEEAGADSLHISDHVLLVEGATSRYPYAEDGRFPWPPDLDVFDPLVACAWIAAHTRRVEVGPSVLVLPQRHPFEVAKTAATIDRLSGERLFLGVGAGWLAEEFAALGRDFPSRVARMHEAVEVLRRAWSGDRRAYEGEHFRYGPGVHCRPLPARPGGVPLLFGGMSKAALKRAATMGDGWIALATPSQSPRGPGESLRRAEELLHTAGRGRDRFRAVLRITATTPQDLPDLPERVVEYAALGFDEIVVDPLWRDLDEAAGVVGACRRALG</sequence>
<dbReference type="AlphaFoldDB" id="A0A401YQX1"/>
<dbReference type="RefSeq" id="WP_126639012.1">
    <property type="nucleotide sequence ID" value="NZ_BIFH01000022.1"/>
</dbReference>
<dbReference type="PANTHER" id="PTHR42847">
    <property type="entry name" value="ALKANESULFONATE MONOOXYGENASE"/>
    <property type="match status" value="1"/>
</dbReference>
<keyword evidence="2" id="KW-0288">FMN</keyword>
<evidence type="ECO:0000256" key="2">
    <source>
        <dbReference type="ARBA" id="ARBA00022643"/>
    </source>
</evidence>
<evidence type="ECO:0000256" key="3">
    <source>
        <dbReference type="ARBA" id="ARBA00023002"/>
    </source>
</evidence>
<evidence type="ECO:0000313" key="7">
    <source>
        <dbReference type="Proteomes" id="UP000286931"/>
    </source>
</evidence>